<feature type="compositionally biased region" description="Basic and acidic residues" evidence="4">
    <location>
        <begin position="475"/>
        <end position="487"/>
    </location>
</feature>
<dbReference type="InterPro" id="IPR044505">
    <property type="entry name" value="GlgX_Isoamylase_N_E_set"/>
</dbReference>
<dbReference type="NCBIfam" id="TIGR02100">
    <property type="entry name" value="glgX_debranch"/>
    <property type="match status" value="1"/>
</dbReference>
<dbReference type="InterPro" id="IPR013783">
    <property type="entry name" value="Ig-like_fold"/>
</dbReference>
<feature type="domain" description="Glycosyl hydrolase family 13 catalytic" evidence="5">
    <location>
        <begin position="171"/>
        <end position="578"/>
    </location>
</feature>
<dbReference type="PANTHER" id="PTHR43002">
    <property type="entry name" value="GLYCOGEN DEBRANCHING ENZYME"/>
    <property type="match status" value="1"/>
</dbReference>
<evidence type="ECO:0000259" key="5">
    <source>
        <dbReference type="SMART" id="SM00642"/>
    </source>
</evidence>
<keyword evidence="3" id="KW-0326">Glycosidase</keyword>
<name>A0A4V1RKN1_9HYPH</name>
<comment type="similarity">
    <text evidence="1">Belongs to the glycosyl hydrolase 13 family.</text>
</comment>
<protein>
    <submittedName>
        <fullName evidence="6">Glycogen debranching enzyme GlgX</fullName>
    </submittedName>
</protein>
<dbReference type="Pfam" id="PF00128">
    <property type="entry name" value="Alpha-amylase"/>
    <property type="match status" value="1"/>
</dbReference>
<dbReference type="InterPro" id="IPR013780">
    <property type="entry name" value="Glyco_hydro_b"/>
</dbReference>
<evidence type="ECO:0000256" key="1">
    <source>
        <dbReference type="ARBA" id="ARBA00008061"/>
    </source>
</evidence>
<evidence type="ECO:0000256" key="3">
    <source>
        <dbReference type="ARBA" id="ARBA00023295"/>
    </source>
</evidence>
<dbReference type="InterPro" id="IPR004193">
    <property type="entry name" value="Glyco_hydro_13_N"/>
</dbReference>
<keyword evidence="7" id="KW-1185">Reference proteome</keyword>
<dbReference type="OrthoDB" id="3236218at2"/>
<dbReference type="Pfam" id="PF02922">
    <property type="entry name" value="CBM_48"/>
    <property type="match status" value="1"/>
</dbReference>
<comment type="caution">
    <text evidence="6">The sequence shown here is derived from an EMBL/GenBank/DDBJ whole genome shotgun (WGS) entry which is preliminary data.</text>
</comment>
<dbReference type="SUPFAM" id="SSF51011">
    <property type="entry name" value="Glycosyl hydrolase domain"/>
    <property type="match status" value="1"/>
</dbReference>
<keyword evidence="2" id="KW-0378">Hydrolase</keyword>
<dbReference type="CDD" id="cd02856">
    <property type="entry name" value="E_set_GDE_Isoamylase_N"/>
    <property type="match status" value="1"/>
</dbReference>
<dbReference type="SMART" id="SM00642">
    <property type="entry name" value="Aamy"/>
    <property type="match status" value="1"/>
</dbReference>
<reference evidence="6 7" key="1">
    <citation type="submission" date="2019-01" db="EMBL/GenBank/DDBJ databases">
        <authorList>
            <person name="Deng T."/>
        </authorList>
    </citation>
    <scope>NUCLEOTIDE SEQUENCE [LARGE SCALE GENOMIC DNA]</scope>
    <source>
        <strain evidence="6 7">F8825</strain>
    </source>
</reference>
<evidence type="ECO:0000256" key="4">
    <source>
        <dbReference type="SAM" id="MobiDB-lite"/>
    </source>
</evidence>
<sequence length="692" mass="77819">MDNRSAGLEIVAGYGHALGATSDGEGTNFALFSSHAEKVELCLFDETGQLEVARLPLPEYTNEVWHGYVPGIKPGALYGFRVHGPYDPENGHRFNPNKLLLDPYARELVGEIRPSKANFGYDIDSPEKDLSFSTLDNAAFVPKCRVLGRGRKGEAGRRDFRVPWADTIVYETHVRGFTKLNPAIPEELRGTFDGLGHPASVDYIRSLGVTSVELMPIQAFFDDNHLLDKGLHNYWGYNTIGFFAPAARYFGPRGADGLKAMIRAFHDAGIEVILDVVYNHTAEGNELGPTLSMKGIDNFAYYRTMADSHRYYVNDTGTGNTVNTSHPRVLQMVMDSLRYWAEEFEVDGFRFDLGTILGREPQGFDRRGGFFDAVTQDPVLATRKLIGEPWDIGPGGYQVGGFPPGWAEWNDKYRDSCRDYWLDADNCAPDFAARLLGSGDIFDFSGRRPWTSVNFITAHDGFTLNDLVSYDHKHNEANQEGNNDGHNHNRSHNYGAEGPTGDPAINAVRERQRRNFLATLFFSHGTPMLVAGDEFGRSQMGNNNAYCQDNEVSWLHWENLPEGCHQLREFARRVIALRRAQPLLRRANWRDGLLIDWFNHKGGPQRPEHWLGGNALTLRLHRPDREQPAGVWSDILLIFNPENRDLQCRLPKTGGAGWVLELATSDGQTRETTKEGQTRVILARSMALFRRP</sequence>
<gene>
    <name evidence="6" type="primary">glgX</name>
    <name evidence="6" type="ORF">EUU22_24990</name>
</gene>
<dbReference type="InterPro" id="IPR011837">
    <property type="entry name" value="Glycogen_debranch_GlgX"/>
</dbReference>
<dbReference type="Gene3D" id="3.20.20.80">
    <property type="entry name" value="Glycosidases"/>
    <property type="match status" value="1"/>
</dbReference>
<organism evidence="6 7">
    <name type="scientific">Ciceribacter ferrooxidans</name>
    <dbReference type="NCBI Taxonomy" id="2509717"/>
    <lineage>
        <taxon>Bacteria</taxon>
        <taxon>Pseudomonadati</taxon>
        <taxon>Pseudomonadota</taxon>
        <taxon>Alphaproteobacteria</taxon>
        <taxon>Hyphomicrobiales</taxon>
        <taxon>Rhizobiaceae</taxon>
        <taxon>Ciceribacter</taxon>
    </lineage>
</organism>
<dbReference type="InterPro" id="IPR014756">
    <property type="entry name" value="Ig_E-set"/>
</dbReference>
<dbReference type="SUPFAM" id="SSF51445">
    <property type="entry name" value="(Trans)glycosidases"/>
    <property type="match status" value="1"/>
</dbReference>
<dbReference type="AlphaFoldDB" id="A0A4V1RKN1"/>
<dbReference type="RefSeq" id="WP_129334668.1">
    <property type="nucleotide sequence ID" value="NZ_SDVB01000425.1"/>
</dbReference>
<dbReference type="GO" id="GO:0005980">
    <property type="term" value="P:glycogen catabolic process"/>
    <property type="evidence" value="ECO:0007669"/>
    <property type="project" value="InterPro"/>
</dbReference>
<dbReference type="Gene3D" id="2.60.40.10">
    <property type="entry name" value="Immunoglobulins"/>
    <property type="match status" value="1"/>
</dbReference>
<dbReference type="SUPFAM" id="SSF81296">
    <property type="entry name" value="E set domains"/>
    <property type="match status" value="1"/>
</dbReference>
<accession>A0A4V1RKN1</accession>
<proteinExistence type="inferred from homology"/>
<dbReference type="GO" id="GO:0004135">
    <property type="term" value="F:amylo-alpha-1,6-glucosidase activity"/>
    <property type="evidence" value="ECO:0007669"/>
    <property type="project" value="InterPro"/>
</dbReference>
<feature type="region of interest" description="Disordered" evidence="4">
    <location>
        <begin position="475"/>
        <end position="501"/>
    </location>
</feature>
<dbReference type="Gene3D" id="2.60.40.1180">
    <property type="entry name" value="Golgi alpha-mannosidase II"/>
    <property type="match status" value="1"/>
</dbReference>
<evidence type="ECO:0000313" key="7">
    <source>
        <dbReference type="Proteomes" id="UP000291088"/>
    </source>
</evidence>
<dbReference type="InterPro" id="IPR006047">
    <property type="entry name" value="GH13_cat_dom"/>
</dbReference>
<dbReference type="EMBL" id="SDVB01000425">
    <property type="protein sequence ID" value="RYB92862.1"/>
    <property type="molecule type" value="Genomic_DNA"/>
</dbReference>
<dbReference type="InterPro" id="IPR017853">
    <property type="entry name" value="GH"/>
</dbReference>
<dbReference type="CDD" id="cd11326">
    <property type="entry name" value="AmyAc_Glg_debranch"/>
    <property type="match status" value="1"/>
</dbReference>
<dbReference type="Proteomes" id="UP000291088">
    <property type="component" value="Unassembled WGS sequence"/>
</dbReference>
<evidence type="ECO:0000256" key="2">
    <source>
        <dbReference type="ARBA" id="ARBA00022801"/>
    </source>
</evidence>
<evidence type="ECO:0000313" key="6">
    <source>
        <dbReference type="EMBL" id="RYB92862.1"/>
    </source>
</evidence>